<name>A0A3B0VF94_9ZZZZ</name>
<dbReference type="EMBL" id="UOEZ01000048">
    <property type="protein sequence ID" value="VAW36977.1"/>
    <property type="molecule type" value="Genomic_DNA"/>
</dbReference>
<organism evidence="1">
    <name type="scientific">hydrothermal vent metagenome</name>
    <dbReference type="NCBI Taxonomy" id="652676"/>
    <lineage>
        <taxon>unclassified sequences</taxon>
        <taxon>metagenomes</taxon>
        <taxon>ecological metagenomes</taxon>
    </lineage>
</organism>
<protein>
    <submittedName>
        <fullName evidence="1">Uncharacterized protein</fullName>
    </submittedName>
</protein>
<gene>
    <name evidence="1" type="ORF">MNBD_DELTA02-491</name>
</gene>
<evidence type="ECO:0000313" key="1">
    <source>
        <dbReference type="EMBL" id="VAW36977.1"/>
    </source>
</evidence>
<proteinExistence type="predicted"/>
<sequence>MSDPLAKYILKHTQTGKPVDAFLYEGITESHLEDVDLRWKP</sequence>
<accession>A0A3B0VF94</accession>
<dbReference type="AlphaFoldDB" id="A0A3B0VF94"/>
<reference evidence="1" key="1">
    <citation type="submission" date="2018-06" db="EMBL/GenBank/DDBJ databases">
        <authorList>
            <person name="Zhirakovskaya E."/>
        </authorList>
    </citation>
    <scope>NUCLEOTIDE SEQUENCE</scope>
</reference>